<dbReference type="PANTHER" id="PTHR47723:SF19">
    <property type="entry name" value="POLYNUCLEOTIDYL TRANSFERASE, RIBONUCLEASE H-LIKE SUPERFAMILY PROTEIN"/>
    <property type="match status" value="1"/>
</dbReference>
<dbReference type="EMBL" id="JABFAF010000007">
    <property type="protein sequence ID" value="MBA0859763.1"/>
    <property type="molecule type" value="Genomic_DNA"/>
</dbReference>
<dbReference type="InterPro" id="IPR053151">
    <property type="entry name" value="RNase_H-like"/>
</dbReference>
<gene>
    <name evidence="2" type="ORF">Goshw_010438</name>
</gene>
<evidence type="ECO:0000313" key="2">
    <source>
        <dbReference type="EMBL" id="MBA0859763.1"/>
    </source>
</evidence>
<dbReference type="InterPro" id="IPR036397">
    <property type="entry name" value="RNaseH_sf"/>
</dbReference>
<dbReference type="Pfam" id="PF13456">
    <property type="entry name" value="RVT_3"/>
    <property type="match status" value="1"/>
</dbReference>
<dbReference type="InterPro" id="IPR044730">
    <property type="entry name" value="RNase_H-like_dom_plant"/>
</dbReference>
<dbReference type="SUPFAM" id="SSF53098">
    <property type="entry name" value="Ribonuclease H-like"/>
    <property type="match status" value="1"/>
</dbReference>
<dbReference type="CDD" id="cd06222">
    <property type="entry name" value="RNase_H_like"/>
    <property type="match status" value="1"/>
</dbReference>
<protein>
    <recommendedName>
        <fullName evidence="1">RNase H type-1 domain-containing protein</fullName>
    </recommendedName>
</protein>
<dbReference type="Gene3D" id="3.30.420.10">
    <property type="entry name" value="Ribonuclease H-like superfamily/Ribonuclease H"/>
    <property type="match status" value="1"/>
</dbReference>
<reference evidence="2 3" key="1">
    <citation type="journal article" date="2019" name="Genome Biol. Evol.">
        <title>Insights into the evolution of the New World diploid cottons (Gossypium, subgenus Houzingenia) based on genome sequencing.</title>
        <authorList>
            <person name="Grover C.E."/>
            <person name="Arick M.A. 2nd"/>
            <person name="Thrash A."/>
            <person name="Conover J.L."/>
            <person name="Sanders W.S."/>
            <person name="Peterson D.G."/>
            <person name="Frelichowski J.E."/>
            <person name="Scheffler J.A."/>
            <person name="Scheffler B.E."/>
            <person name="Wendel J.F."/>
        </authorList>
    </citation>
    <scope>NUCLEOTIDE SEQUENCE [LARGE SCALE GENOMIC DNA]</scope>
    <source>
        <strain evidence="2">1</strain>
        <tissue evidence="2">Leaf</tissue>
    </source>
</reference>
<feature type="domain" description="RNase H type-1" evidence="1">
    <location>
        <begin position="9"/>
        <end position="76"/>
    </location>
</feature>
<dbReference type="PANTHER" id="PTHR47723">
    <property type="entry name" value="OS05G0353850 PROTEIN"/>
    <property type="match status" value="1"/>
</dbReference>
<name>A0A7J9LM11_GOSSC</name>
<dbReference type="AlphaFoldDB" id="A0A7J9LM11"/>
<dbReference type="GO" id="GO:0004523">
    <property type="term" value="F:RNA-DNA hybrid ribonuclease activity"/>
    <property type="evidence" value="ECO:0007669"/>
    <property type="project" value="InterPro"/>
</dbReference>
<dbReference type="InterPro" id="IPR002156">
    <property type="entry name" value="RNaseH_domain"/>
</dbReference>
<dbReference type="InterPro" id="IPR012337">
    <property type="entry name" value="RNaseH-like_sf"/>
</dbReference>
<proteinExistence type="predicted"/>
<keyword evidence="3" id="KW-1185">Reference proteome</keyword>
<accession>A0A7J9LM11</accession>
<evidence type="ECO:0000313" key="3">
    <source>
        <dbReference type="Proteomes" id="UP000593576"/>
    </source>
</evidence>
<dbReference type="GO" id="GO:0003676">
    <property type="term" value="F:nucleic acid binding"/>
    <property type="evidence" value="ECO:0007669"/>
    <property type="project" value="InterPro"/>
</dbReference>
<organism evidence="2 3">
    <name type="scientific">Gossypium schwendimanii</name>
    <name type="common">Cotton</name>
    <dbReference type="NCBI Taxonomy" id="34291"/>
    <lineage>
        <taxon>Eukaryota</taxon>
        <taxon>Viridiplantae</taxon>
        <taxon>Streptophyta</taxon>
        <taxon>Embryophyta</taxon>
        <taxon>Tracheophyta</taxon>
        <taxon>Spermatophyta</taxon>
        <taxon>Magnoliopsida</taxon>
        <taxon>eudicotyledons</taxon>
        <taxon>Gunneridae</taxon>
        <taxon>Pentapetalae</taxon>
        <taxon>rosids</taxon>
        <taxon>malvids</taxon>
        <taxon>Malvales</taxon>
        <taxon>Malvaceae</taxon>
        <taxon>Malvoideae</taxon>
        <taxon>Gossypium</taxon>
    </lineage>
</organism>
<dbReference type="OrthoDB" id="999300at2759"/>
<dbReference type="Proteomes" id="UP000593576">
    <property type="component" value="Unassembled WGS sequence"/>
</dbReference>
<comment type="caution">
    <text evidence="2">The sequence shown here is derived from an EMBL/GenBank/DDBJ whole genome shotgun (WGS) entry which is preliminary data.</text>
</comment>
<sequence>MDRSWVYLNMDGSVRQDDEFAATRGLVCDQNGRWIIRFSRYLDNCTVTEAEFWGILNKLKLILDKRFEMVLIQTDSL</sequence>
<evidence type="ECO:0000259" key="1">
    <source>
        <dbReference type="Pfam" id="PF13456"/>
    </source>
</evidence>